<dbReference type="RefSeq" id="WP_105052300.1">
    <property type="nucleotide sequence ID" value="NZ_BMYG01000002.1"/>
</dbReference>
<feature type="domain" description="Flagellar hook-associated protein FlgK helical" evidence="9">
    <location>
        <begin position="94"/>
        <end position="332"/>
    </location>
</feature>
<evidence type="ECO:0000256" key="3">
    <source>
        <dbReference type="ARBA" id="ARBA00009677"/>
    </source>
</evidence>
<sequence>MSSGMLNSGITGLAAAQYRLSIASNNISNVDTEGYSRQRVETVSTVGTAFKTTLQGNGTAISAIERIFNEYNFEEVLFNSSQYEYSNTSLINSSRIDSLLADADTGITVTFASMLDGINGIVEEPTLISARNVLISQAETLGNRFNSLYEEVAIQQLGGINDQIETSVAQINMITEELAVLNSKIQVETATSPNGFLPNDLLDKRDLLLKDLSEIVQVNVVDVGDGTVNVSIGTGVTLVTNDTSIPLSTVPNEYDPQLIEIGISVNTGVANKSIITNNLVGGSLTGLIDTRDNVVIPTINELGKLSIAMADVFNRQQSLGRDLNGDAGENIFLDINDGQDVLERTLNSSKNTNVSTFEIYIRNTEQLSSEEFEMEYDGTNLDVFDQDGNLVQQFDATDIAAMSAGQQLIVGDTGIAMAIDTNNLTAGDSFKVRPTYFGANNIEGILTDPDKVAVADNPLAITDANNTNNVSFNLYEITGNSTTVPGPLPDDSISIEIDATGTSYQVFDSAGALISGPLDITDDQIIDDPVTGFRFELEGTLAGGEIFTITHADNPGIDETKAFGPGDNTNILAMLSLQSERVMDGGTNSFSESYAELITIIGVETSSRQISTDSFSTLLSSSEQRLAGVSGVNLDEEAASLIEYQQSYAASARIITVAREIFDTLLAAAG</sequence>
<evidence type="ECO:0000256" key="5">
    <source>
        <dbReference type="ARBA" id="ARBA00022525"/>
    </source>
</evidence>
<dbReference type="Pfam" id="PF00460">
    <property type="entry name" value="Flg_bb_rod"/>
    <property type="match status" value="1"/>
</dbReference>
<dbReference type="Pfam" id="PF06429">
    <property type="entry name" value="Flg_bbr_C"/>
    <property type="match status" value="1"/>
</dbReference>
<evidence type="ECO:0000259" key="9">
    <source>
        <dbReference type="Pfam" id="PF22638"/>
    </source>
</evidence>
<dbReference type="GO" id="GO:0005576">
    <property type="term" value="C:extracellular region"/>
    <property type="evidence" value="ECO:0007669"/>
    <property type="project" value="UniProtKB-SubCell"/>
</dbReference>
<dbReference type="NCBIfam" id="TIGR02492">
    <property type="entry name" value="flgK_ends"/>
    <property type="match status" value="1"/>
</dbReference>
<evidence type="ECO:0000256" key="1">
    <source>
        <dbReference type="ARBA" id="ARBA00004365"/>
    </source>
</evidence>
<dbReference type="AlphaFoldDB" id="A0A2S7UV39"/>
<evidence type="ECO:0000259" key="7">
    <source>
        <dbReference type="Pfam" id="PF00460"/>
    </source>
</evidence>
<evidence type="ECO:0000259" key="8">
    <source>
        <dbReference type="Pfam" id="PF06429"/>
    </source>
</evidence>
<feature type="domain" description="Flagellar basal-body/hook protein C-terminal" evidence="8">
    <location>
        <begin position="630"/>
        <end position="666"/>
    </location>
</feature>
<proteinExistence type="inferred from homology"/>
<gene>
    <name evidence="10" type="ORF">BTO11_09095</name>
</gene>
<dbReference type="InterPro" id="IPR002371">
    <property type="entry name" value="FlgK"/>
</dbReference>
<keyword evidence="5" id="KW-0964">Secreted</keyword>
<evidence type="ECO:0000256" key="4">
    <source>
        <dbReference type="ARBA" id="ARBA00016244"/>
    </source>
</evidence>
<feature type="domain" description="Flagellar basal body rod protein N-terminal" evidence="7">
    <location>
        <begin position="6"/>
        <end position="35"/>
    </location>
</feature>
<reference evidence="10 11" key="1">
    <citation type="submission" date="2016-12" db="EMBL/GenBank/DDBJ databases">
        <title>Diversity of luminous bacteria.</title>
        <authorList>
            <person name="Yoshizawa S."/>
            <person name="Kogure K."/>
        </authorList>
    </citation>
    <scope>NUCLEOTIDE SEQUENCE [LARGE SCALE GENOMIC DNA]</scope>
    <source>
        <strain evidence="10 11">SA4-48</strain>
    </source>
</reference>
<dbReference type="GO" id="GO:0005198">
    <property type="term" value="F:structural molecule activity"/>
    <property type="evidence" value="ECO:0007669"/>
    <property type="project" value="InterPro"/>
</dbReference>
<dbReference type="GO" id="GO:0044780">
    <property type="term" value="P:bacterial-type flagellum assembly"/>
    <property type="evidence" value="ECO:0007669"/>
    <property type="project" value="InterPro"/>
</dbReference>
<keyword evidence="11" id="KW-1185">Reference proteome</keyword>
<dbReference type="PRINTS" id="PR01005">
    <property type="entry name" value="FLGHOOKAP1"/>
</dbReference>
<dbReference type="InterPro" id="IPR019776">
    <property type="entry name" value="Flagellar_basal_body_rod_CS"/>
</dbReference>
<evidence type="ECO:0000313" key="11">
    <source>
        <dbReference type="Proteomes" id="UP000239007"/>
    </source>
</evidence>
<dbReference type="PANTHER" id="PTHR30033:SF1">
    <property type="entry name" value="FLAGELLAR HOOK-ASSOCIATED PROTEIN 1"/>
    <property type="match status" value="1"/>
</dbReference>
<dbReference type="PROSITE" id="PS00588">
    <property type="entry name" value="FLAGELLA_BB_ROD"/>
    <property type="match status" value="1"/>
</dbReference>
<dbReference type="Proteomes" id="UP000239007">
    <property type="component" value="Unassembled WGS sequence"/>
</dbReference>
<dbReference type="OrthoDB" id="9802553at2"/>
<dbReference type="EMBL" id="MSCH01000003">
    <property type="protein sequence ID" value="PQJ53803.1"/>
    <property type="molecule type" value="Genomic_DNA"/>
</dbReference>
<protein>
    <recommendedName>
        <fullName evidence="4">Flagellar hook-associated protein 1</fullName>
    </recommendedName>
</protein>
<comment type="subcellular location">
    <subcellularLocation>
        <location evidence="1">Bacterial flagellum</location>
    </subcellularLocation>
    <subcellularLocation>
        <location evidence="2">Secreted</location>
    </subcellularLocation>
</comment>
<evidence type="ECO:0000313" key="10">
    <source>
        <dbReference type="EMBL" id="PQJ53803.1"/>
    </source>
</evidence>
<keyword evidence="10" id="KW-0969">Cilium</keyword>
<comment type="similarity">
    <text evidence="3">Belongs to the flagella basal body rod proteins family.</text>
</comment>
<keyword evidence="10" id="KW-0282">Flagellum</keyword>
<evidence type="ECO:0000256" key="6">
    <source>
        <dbReference type="ARBA" id="ARBA00023143"/>
    </source>
</evidence>
<dbReference type="Pfam" id="PF22638">
    <property type="entry name" value="FlgK_D1"/>
    <property type="match status" value="1"/>
</dbReference>
<accession>A0A2S7UV39</accession>
<dbReference type="SUPFAM" id="SSF64518">
    <property type="entry name" value="Phase 1 flagellin"/>
    <property type="match status" value="2"/>
</dbReference>
<dbReference type="InterPro" id="IPR001444">
    <property type="entry name" value="Flag_bb_rod_N"/>
</dbReference>
<keyword evidence="10" id="KW-0966">Cell projection</keyword>
<dbReference type="GO" id="GO:0009424">
    <property type="term" value="C:bacterial-type flagellum hook"/>
    <property type="evidence" value="ECO:0007669"/>
    <property type="project" value="InterPro"/>
</dbReference>
<comment type="caution">
    <text evidence="10">The sequence shown here is derived from an EMBL/GenBank/DDBJ whole genome shotgun (WGS) entry which is preliminary data.</text>
</comment>
<name>A0A2S7UV39_9GAMM</name>
<dbReference type="PANTHER" id="PTHR30033">
    <property type="entry name" value="FLAGELLAR HOOK-ASSOCIATED PROTEIN 1"/>
    <property type="match status" value="1"/>
</dbReference>
<dbReference type="InterPro" id="IPR053927">
    <property type="entry name" value="FlgK_helical"/>
</dbReference>
<evidence type="ECO:0000256" key="2">
    <source>
        <dbReference type="ARBA" id="ARBA00004613"/>
    </source>
</evidence>
<dbReference type="InterPro" id="IPR010930">
    <property type="entry name" value="Flg_bb/hook_C_dom"/>
</dbReference>
<organism evidence="10 11">
    <name type="scientific">Psychrosphaera saromensis</name>
    <dbReference type="NCBI Taxonomy" id="716813"/>
    <lineage>
        <taxon>Bacteria</taxon>
        <taxon>Pseudomonadati</taxon>
        <taxon>Pseudomonadota</taxon>
        <taxon>Gammaproteobacteria</taxon>
        <taxon>Alteromonadales</taxon>
        <taxon>Pseudoalteromonadaceae</taxon>
        <taxon>Psychrosphaera</taxon>
    </lineage>
</organism>
<keyword evidence="6" id="KW-0975">Bacterial flagellum</keyword>